<dbReference type="GeneID" id="97177849"/>
<keyword evidence="3" id="KW-0233">DNA recombination</keyword>
<dbReference type="InterPro" id="IPR002104">
    <property type="entry name" value="Integrase_catalytic"/>
</dbReference>
<dbReference type="InterPro" id="IPR011010">
    <property type="entry name" value="DNA_brk_join_enz"/>
</dbReference>
<dbReference type="PROSITE" id="PS51900">
    <property type="entry name" value="CB"/>
    <property type="match status" value="1"/>
</dbReference>
<dbReference type="InterPro" id="IPR013762">
    <property type="entry name" value="Integrase-like_cat_sf"/>
</dbReference>
<dbReference type="InterPro" id="IPR010998">
    <property type="entry name" value="Integrase_recombinase_N"/>
</dbReference>
<dbReference type="GO" id="GO:0003677">
    <property type="term" value="F:DNA binding"/>
    <property type="evidence" value="ECO:0007669"/>
    <property type="project" value="UniProtKB-UniRule"/>
</dbReference>
<dbReference type="Proteomes" id="UP000243446">
    <property type="component" value="Unassembled WGS sequence"/>
</dbReference>
<evidence type="ECO:0000256" key="4">
    <source>
        <dbReference type="PROSITE-ProRule" id="PRU01248"/>
    </source>
</evidence>
<dbReference type="Gene3D" id="1.10.150.130">
    <property type="match status" value="1"/>
</dbReference>
<dbReference type="Pfam" id="PF00589">
    <property type="entry name" value="Phage_integrase"/>
    <property type="match status" value="1"/>
</dbReference>
<dbReference type="EMBL" id="PHRG01000008">
    <property type="protein sequence ID" value="PJO74614.1"/>
    <property type="molecule type" value="Genomic_DNA"/>
</dbReference>
<sequence length="334" mass="38740">MQKPIQRGKSWRITVRHKGQRYNATRDTQEECIKWARLKLVELKSLENQSQDQLIHITFQELFEKYYADLGCQMRGASYIKQQLKAFKKYWGYLAQESIHSITPQKITKWRNDRLTEVAPGTVHRQMGLYSAVFTYARKELFLIKENPFSGVAKPVKPDSRSRLISESEIDAVLAGLNYKHGMVPTKPSHFAAWAFLFAMETAMRRGEIVGITRKHIHEDYIHLPITKNGNPRDVPLTHKAKELLNLIQHTSEKLIPHTDNSLRLIWERNLHRVGLNGVVHFHDTRHEAITRFVNQRKLPVEILAKVTGHKTIKTLINTYYNPSASDIAKMMNA</sequence>
<proteinExistence type="predicted"/>
<evidence type="ECO:0000313" key="7">
    <source>
        <dbReference type="EMBL" id="PJO74614.1"/>
    </source>
</evidence>
<dbReference type="PANTHER" id="PTHR30349:SF94">
    <property type="entry name" value="INTEGRASE_RECOMBINASE HI_1414-RELATED"/>
    <property type="match status" value="1"/>
</dbReference>
<comment type="caution">
    <text evidence="7">The sequence shown here is derived from an EMBL/GenBank/DDBJ whole genome shotgun (WGS) entry which is preliminary data.</text>
</comment>
<organism evidence="7 8">
    <name type="scientific">Acinetobacter pseudolwoffii</name>
    <dbReference type="NCBI Taxonomy" id="2053287"/>
    <lineage>
        <taxon>Bacteria</taxon>
        <taxon>Pseudomonadati</taxon>
        <taxon>Pseudomonadota</taxon>
        <taxon>Gammaproteobacteria</taxon>
        <taxon>Moraxellales</taxon>
        <taxon>Moraxellaceae</taxon>
        <taxon>Acinetobacter</taxon>
    </lineage>
</organism>
<evidence type="ECO:0000256" key="2">
    <source>
        <dbReference type="ARBA" id="ARBA00023125"/>
    </source>
</evidence>
<dbReference type="InterPro" id="IPR050090">
    <property type="entry name" value="Tyrosine_recombinase_XerCD"/>
</dbReference>
<reference evidence="7 8" key="1">
    <citation type="submission" date="2017-11" db="EMBL/GenBank/DDBJ databases">
        <title>Revising the taxonomy of the Acinetobacter lwoffii group: the description of Acinetobacter pseudolwoffii sp. nov. and emended description of Acinetobacter lwoffii.</title>
        <authorList>
            <person name="Nemec A."/>
            <person name="Radolfova-Krizova L."/>
        </authorList>
    </citation>
    <scope>NUCLEOTIDE SEQUENCE [LARGE SCALE GENOMIC DNA]</scope>
    <source>
        <strain evidence="7 8">ANC 5044</strain>
    </source>
</reference>
<keyword evidence="2 4" id="KW-0238">DNA-binding</keyword>
<evidence type="ECO:0000256" key="1">
    <source>
        <dbReference type="ARBA" id="ARBA00022908"/>
    </source>
</evidence>
<evidence type="ECO:0000256" key="3">
    <source>
        <dbReference type="ARBA" id="ARBA00023172"/>
    </source>
</evidence>
<dbReference type="PANTHER" id="PTHR30349">
    <property type="entry name" value="PHAGE INTEGRASE-RELATED"/>
    <property type="match status" value="1"/>
</dbReference>
<feature type="domain" description="Tyr recombinase" evidence="5">
    <location>
        <begin position="160"/>
        <end position="333"/>
    </location>
</feature>
<evidence type="ECO:0000259" key="6">
    <source>
        <dbReference type="PROSITE" id="PS51900"/>
    </source>
</evidence>
<feature type="domain" description="Core-binding (CB)" evidence="6">
    <location>
        <begin position="57"/>
        <end position="138"/>
    </location>
</feature>
<keyword evidence="1" id="KW-0229">DNA integration</keyword>
<protein>
    <submittedName>
        <fullName evidence="7">Integrase</fullName>
    </submittedName>
</protein>
<accession>A0A2H9YPN2</accession>
<gene>
    <name evidence="7" type="ORF">CWI32_12615</name>
</gene>
<dbReference type="SUPFAM" id="SSF56349">
    <property type="entry name" value="DNA breaking-rejoining enzymes"/>
    <property type="match status" value="1"/>
</dbReference>
<evidence type="ECO:0000259" key="5">
    <source>
        <dbReference type="PROSITE" id="PS51898"/>
    </source>
</evidence>
<dbReference type="InterPro" id="IPR044068">
    <property type="entry name" value="CB"/>
</dbReference>
<name>A0A2H9YPN2_9GAMM</name>
<dbReference type="RefSeq" id="WP_100535460.1">
    <property type="nucleotide sequence ID" value="NZ_CBDBYO010000024.1"/>
</dbReference>
<dbReference type="AlphaFoldDB" id="A0A2H9YPN2"/>
<evidence type="ECO:0000313" key="8">
    <source>
        <dbReference type="Proteomes" id="UP000243446"/>
    </source>
</evidence>
<dbReference type="PROSITE" id="PS51898">
    <property type="entry name" value="TYR_RECOMBINASE"/>
    <property type="match status" value="1"/>
</dbReference>
<dbReference type="CDD" id="cd00796">
    <property type="entry name" value="INT_Rci_Hp1_C"/>
    <property type="match status" value="1"/>
</dbReference>
<dbReference type="GO" id="GO:0006310">
    <property type="term" value="P:DNA recombination"/>
    <property type="evidence" value="ECO:0007669"/>
    <property type="project" value="UniProtKB-KW"/>
</dbReference>
<dbReference type="GO" id="GO:0015074">
    <property type="term" value="P:DNA integration"/>
    <property type="evidence" value="ECO:0007669"/>
    <property type="project" value="UniProtKB-KW"/>
</dbReference>
<dbReference type="Gene3D" id="1.10.443.10">
    <property type="entry name" value="Intergrase catalytic core"/>
    <property type="match status" value="1"/>
</dbReference>